<keyword evidence="5" id="KW-0934">Plastid</keyword>
<dbReference type="InterPro" id="IPR045595">
    <property type="entry name" value="SufBD_N"/>
</dbReference>
<dbReference type="RefSeq" id="YP_009393086.1">
    <property type="nucleotide sequence ID" value="NC_035266.1"/>
</dbReference>
<accession>A0A1Z1M6C8</accession>
<dbReference type="PANTHER" id="PTHR30508">
    <property type="entry name" value="FES CLUSTER ASSEMBLY PROTEIN SUF"/>
    <property type="match status" value="1"/>
</dbReference>
<reference evidence="5" key="1">
    <citation type="journal article" date="2017" name="J. Phycol.">
        <title>Analysis of chloroplast genomes and a supermatrix inform reclassification of the Rhodomelaceae (Rhodophyta).</title>
        <authorList>
            <person name="Diaz-Tapia P."/>
            <person name="Maggs C.A."/>
            <person name="West J.A."/>
            <person name="Verbruggen H."/>
        </authorList>
    </citation>
    <scope>NUCLEOTIDE SEQUENCE</scope>
    <source>
        <strain evidence="5">JW3660</strain>
    </source>
</reference>
<geneLocation type="chloroplast" evidence="5"/>
<organism evidence="5">
    <name type="scientific">Bostrychia moritziana</name>
    <name type="common">Red alga</name>
    <name type="synonym">Polysiphonia moritziana</name>
    <dbReference type="NCBI Taxonomy" id="103713"/>
    <lineage>
        <taxon>Eukaryota</taxon>
        <taxon>Rhodophyta</taxon>
        <taxon>Florideophyceae</taxon>
        <taxon>Rhodymeniophycidae</taxon>
        <taxon>Ceramiales</taxon>
        <taxon>Rhodomelaceae</taxon>
        <taxon>Bostrychia</taxon>
    </lineage>
</organism>
<feature type="domain" description="SUF system FeS cluster assembly SufBD N-terminal" evidence="4">
    <location>
        <begin position="128"/>
        <end position="207"/>
    </location>
</feature>
<evidence type="ECO:0000259" key="3">
    <source>
        <dbReference type="Pfam" id="PF01458"/>
    </source>
</evidence>
<gene>
    <name evidence="5" type="primary">sufB</name>
</gene>
<keyword evidence="5" id="KW-0150">Chloroplast</keyword>
<dbReference type="GeneID" id="33354729"/>
<name>A0A1Z1M6C8_BOSMO</name>
<dbReference type="GO" id="GO:0016226">
    <property type="term" value="P:iron-sulfur cluster assembly"/>
    <property type="evidence" value="ECO:0007669"/>
    <property type="project" value="InterPro"/>
</dbReference>
<protein>
    <recommendedName>
        <fullName evidence="2">Iron-sulfur cluster assembly SufBD family protein ycf24</fullName>
    </recommendedName>
</protein>
<dbReference type="SUPFAM" id="SSF101960">
    <property type="entry name" value="Stabilizer of iron transporter SufD"/>
    <property type="match status" value="1"/>
</dbReference>
<proteinExistence type="inferred from homology"/>
<dbReference type="EMBL" id="MF101419">
    <property type="protein sequence ID" value="ARW61648.1"/>
    <property type="molecule type" value="Genomic_DNA"/>
</dbReference>
<dbReference type="InterPro" id="IPR055346">
    <property type="entry name" value="Fe-S_cluster_assembly_SufBD"/>
</dbReference>
<dbReference type="Pfam" id="PF19295">
    <property type="entry name" value="SufBD_N"/>
    <property type="match status" value="1"/>
</dbReference>
<dbReference type="InterPro" id="IPR010231">
    <property type="entry name" value="SUF_FeS_clus_asmbl_SufB"/>
</dbReference>
<evidence type="ECO:0000259" key="4">
    <source>
        <dbReference type="Pfam" id="PF19295"/>
    </source>
</evidence>
<dbReference type="NCBIfam" id="TIGR01980">
    <property type="entry name" value="sufB"/>
    <property type="match status" value="1"/>
</dbReference>
<dbReference type="PANTHER" id="PTHR30508:SF1">
    <property type="entry name" value="UPF0051 PROTEIN ABCI8, CHLOROPLASTIC-RELATED"/>
    <property type="match status" value="1"/>
</dbReference>
<evidence type="ECO:0000256" key="1">
    <source>
        <dbReference type="ARBA" id="ARBA00043967"/>
    </source>
</evidence>
<evidence type="ECO:0000313" key="5">
    <source>
        <dbReference type="EMBL" id="ARW61648.1"/>
    </source>
</evidence>
<feature type="domain" description="SUF system FeS cluster assembly SufBD core" evidence="3">
    <location>
        <begin position="216"/>
        <end position="458"/>
    </location>
</feature>
<dbReference type="Pfam" id="PF01458">
    <property type="entry name" value="SUFBD_core"/>
    <property type="match status" value="1"/>
</dbReference>
<dbReference type="NCBIfam" id="NF008773">
    <property type="entry name" value="PRK11814.1"/>
    <property type="match status" value="1"/>
</dbReference>
<sequence>MCQKNSSDDSMTYLNTVINKPYEYGFHTKIDSEYFPKGLNKNVVKKISEYKNEPSYLTEFRIKAYKKWIQMEEPKWSKLFYQKIDYNDIIYYSVPKYKKQINNLNEVDPEILKTFEKLGISLSEQKKLTNVAVDAVFDSISITTTFKKELAQSGVIFCSISEAIRLYPNLIKKYLGSVVPIGDNFYAALNSATFSDGSFCYIPPNTHCPLELSTYFRINNKEAGQFERTLIIADANSYVSYLEGCTAPQFDSNQLHAAVVELVALENATIKYSTVQNWYSGNEQGEGGIYNFVTKRGICVGNNSKILWTQVETGSAITWKYPSCILLGKNSIGTFSSIALTNHYQQADTGSKMIHIGEYTSSRILSKGISAGRSENSYRGLVKMGPKSSYAKNYSQCDSLIIGNKAKANTFPYIQVKNPFSKVEHEASTSKIGEEQIFYFLQRGINVEQAISLMINGFCKEILNELPMEFATEADRLLNLKLEGTIG</sequence>
<dbReference type="InterPro" id="IPR000825">
    <property type="entry name" value="SUF_FeS_clus_asmbl_SufBD_core"/>
</dbReference>
<dbReference type="AlphaFoldDB" id="A0A1Z1M6C8"/>
<evidence type="ECO:0000256" key="2">
    <source>
        <dbReference type="ARBA" id="ARBA00044134"/>
    </source>
</evidence>
<comment type="similarity">
    <text evidence="1">Belongs to the iron-sulfur cluster assembly SufBD family.</text>
</comment>
<dbReference type="InterPro" id="IPR037284">
    <property type="entry name" value="SUF_FeS_clus_asmbl_SufBD_sf"/>
</dbReference>